<keyword evidence="8" id="KW-1185">Reference proteome</keyword>
<dbReference type="Pfam" id="PF00083">
    <property type="entry name" value="Sugar_tr"/>
    <property type="match status" value="1"/>
</dbReference>
<accession>A0A8H5HZR1</accession>
<name>A0A8H5HZR1_9AGAR</name>
<reference evidence="7 8" key="1">
    <citation type="journal article" date="2020" name="ISME J.">
        <title>Uncovering the hidden diversity of litter-decomposition mechanisms in mushroom-forming fungi.</title>
        <authorList>
            <person name="Floudas D."/>
            <person name="Bentzer J."/>
            <person name="Ahren D."/>
            <person name="Johansson T."/>
            <person name="Persson P."/>
            <person name="Tunlid A."/>
        </authorList>
    </citation>
    <scope>NUCLEOTIDE SEQUENCE [LARGE SCALE GENOMIC DNA]</scope>
    <source>
        <strain evidence="7 8">CBS 406.79</strain>
    </source>
</reference>
<feature type="transmembrane region" description="Helical" evidence="5">
    <location>
        <begin position="113"/>
        <end position="133"/>
    </location>
</feature>
<comment type="caution">
    <text evidence="7">The sequence shown here is derived from an EMBL/GenBank/DDBJ whole genome shotgun (WGS) entry which is preliminary data.</text>
</comment>
<gene>
    <name evidence="7" type="ORF">D9757_001447</name>
</gene>
<feature type="transmembrane region" description="Helical" evidence="5">
    <location>
        <begin position="263"/>
        <end position="285"/>
    </location>
</feature>
<dbReference type="InterPro" id="IPR020846">
    <property type="entry name" value="MFS_dom"/>
</dbReference>
<dbReference type="Gene3D" id="1.20.1250.20">
    <property type="entry name" value="MFS general substrate transporter like domains"/>
    <property type="match status" value="1"/>
</dbReference>
<evidence type="ECO:0000313" key="7">
    <source>
        <dbReference type="EMBL" id="KAF5392351.1"/>
    </source>
</evidence>
<feature type="transmembrane region" description="Helical" evidence="5">
    <location>
        <begin position="181"/>
        <end position="209"/>
    </location>
</feature>
<sequence>MTTENGLRHKLRSVSPIFACGTALFADGYANGVMSDARLDSQSQFVLSAYTAIIQHESSCFDLLVLNRIYDNALAEHRYLNIISSLVFAGTVTGMIVFGWLSDKAGRKFGMMSAPWIVAFFSLLSAASSGAHHDLGGSVAMLGVCRFSLGIGVGAEYPCGSVAASERSEERDITKKSQHRWFALATNAMIDFGFVISTFVPLVLFWIFGGHHLRAIWRISLGLGAVPALAVLPWRIGMQEPERYRKDSMKHAKIPYSLVIRRYWKSLAAVSFVWFLYDFILYVSFDVRRLAVL</sequence>
<evidence type="ECO:0000256" key="5">
    <source>
        <dbReference type="SAM" id="Phobius"/>
    </source>
</evidence>
<dbReference type="GO" id="GO:0005886">
    <property type="term" value="C:plasma membrane"/>
    <property type="evidence" value="ECO:0007669"/>
    <property type="project" value="TreeGrafter"/>
</dbReference>
<proteinExistence type="predicted"/>
<dbReference type="PROSITE" id="PS50850">
    <property type="entry name" value="MFS"/>
    <property type="match status" value="1"/>
</dbReference>
<keyword evidence="2 5" id="KW-0812">Transmembrane</keyword>
<evidence type="ECO:0000256" key="1">
    <source>
        <dbReference type="ARBA" id="ARBA00004141"/>
    </source>
</evidence>
<dbReference type="InterPro" id="IPR005828">
    <property type="entry name" value="MFS_sugar_transport-like"/>
</dbReference>
<keyword evidence="4 5" id="KW-0472">Membrane</keyword>
<dbReference type="InterPro" id="IPR036259">
    <property type="entry name" value="MFS_trans_sf"/>
</dbReference>
<evidence type="ECO:0000256" key="2">
    <source>
        <dbReference type="ARBA" id="ARBA00022692"/>
    </source>
</evidence>
<dbReference type="AlphaFoldDB" id="A0A8H5HZR1"/>
<keyword evidence="3 5" id="KW-1133">Transmembrane helix</keyword>
<protein>
    <recommendedName>
        <fullName evidence="6">Major facilitator superfamily (MFS) profile domain-containing protein</fullName>
    </recommendedName>
</protein>
<evidence type="ECO:0000256" key="3">
    <source>
        <dbReference type="ARBA" id="ARBA00022989"/>
    </source>
</evidence>
<dbReference type="EMBL" id="JAACJN010000006">
    <property type="protein sequence ID" value="KAF5392351.1"/>
    <property type="molecule type" value="Genomic_DNA"/>
</dbReference>
<dbReference type="PANTHER" id="PTHR23508:SF10">
    <property type="entry name" value="CARBOXYLIC ACID TRANSPORTER PROTEIN HOMOLOG"/>
    <property type="match status" value="1"/>
</dbReference>
<dbReference type="SUPFAM" id="SSF103473">
    <property type="entry name" value="MFS general substrate transporter"/>
    <property type="match status" value="1"/>
</dbReference>
<organism evidence="7 8">
    <name type="scientific">Collybiopsis confluens</name>
    <dbReference type="NCBI Taxonomy" id="2823264"/>
    <lineage>
        <taxon>Eukaryota</taxon>
        <taxon>Fungi</taxon>
        <taxon>Dikarya</taxon>
        <taxon>Basidiomycota</taxon>
        <taxon>Agaricomycotina</taxon>
        <taxon>Agaricomycetes</taxon>
        <taxon>Agaricomycetidae</taxon>
        <taxon>Agaricales</taxon>
        <taxon>Marasmiineae</taxon>
        <taxon>Omphalotaceae</taxon>
        <taxon>Collybiopsis</taxon>
    </lineage>
</organism>
<evidence type="ECO:0000256" key="4">
    <source>
        <dbReference type="ARBA" id="ARBA00023136"/>
    </source>
</evidence>
<evidence type="ECO:0000259" key="6">
    <source>
        <dbReference type="PROSITE" id="PS50850"/>
    </source>
</evidence>
<dbReference type="Proteomes" id="UP000518752">
    <property type="component" value="Unassembled WGS sequence"/>
</dbReference>
<dbReference type="OrthoDB" id="2261376at2759"/>
<feature type="transmembrane region" description="Helical" evidence="5">
    <location>
        <begin position="215"/>
        <end position="236"/>
    </location>
</feature>
<evidence type="ECO:0000313" key="8">
    <source>
        <dbReference type="Proteomes" id="UP000518752"/>
    </source>
</evidence>
<feature type="domain" description="Major facilitator superfamily (MFS) profile" evidence="6">
    <location>
        <begin position="16"/>
        <end position="293"/>
    </location>
</feature>
<comment type="subcellular location">
    <subcellularLocation>
        <location evidence="1">Membrane</location>
        <topology evidence="1">Multi-pass membrane protein</topology>
    </subcellularLocation>
</comment>
<dbReference type="PANTHER" id="PTHR23508">
    <property type="entry name" value="CARBOXYLIC ACID TRANSPORTER PROTEIN HOMOLOG"/>
    <property type="match status" value="1"/>
</dbReference>
<feature type="transmembrane region" description="Helical" evidence="5">
    <location>
        <begin position="79"/>
        <end position="101"/>
    </location>
</feature>
<dbReference type="GO" id="GO:0046943">
    <property type="term" value="F:carboxylic acid transmembrane transporter activity"/>
    <property type="evidence" value="ECO:0007669"/>
    <property type="project" value="TreeGrafter"/>
</dbReference>